<evidence type="ECO:0000259" key="17">
    <source>
        <dbReference type="Pfam" id="PF07732"/>
    </source>
</evidence>
<dbReference type="EC" id="1.10.3.2" evidence="4 13"/>
<keyword evidence="6 13" id="KW-0964">Secreted</keyword>
<protein>
    <recommendedName>
        <fullName evidence="4 13">Laccase</fullName>
        <ecNumber evidence="4 13">1.10.3.2</ecNumber>
    </recommendedName>
    <alternativeName>
        <fullName evidence="13">Benzenediol:oxygen oxidoreductase</fullName>
    </alternativeName>
    <alternativeName>
        <fullName evidence="13">Diphenol oxidase</fullName>
    </alternativeName>
    <alternativeName>
        <fullName evidence="13">Urishiol oxidase</fullName>
    </alternativeName>
</protein>
<evidence type="ECO:0000259" key="16">
    <source>
        <dbReference type="Pfam" id="PF07731"/>
    </source>
</evidence>
<evidence type="ECO:0000256" key="14">
    <source>
        <dbReference type="SAM" id="MobiDB-lite"/>
    </source>
</evidence>
<dbReference type="InterPro" id="IPR034289">
    <property type="entry name" value="CuRO_3_LCC"/>
</dbReference>
<evidence type="ECO:0000313" key="18">
    <source>
        <dbReference type="Proteomes" id="UP000827889"/>
    </source>
</evidence>
<organism evidence="18 19">
    <name type="scientific">Rhodamnia argentea</name>
    <dbReference type="NCBI Taxonomy" id="178133"/>
    <lineage>
        <taxon>Eukaryota</taxon>
        <taxon>Viridiplantae</taxon>
        <taxon>Streptophyta</taxon>
        <taxon>Embryophyta</taxon>
        <taxon>Tracheophyta</taxon>
        <taxon>Spermatophyta</taxon>
        <taxon>Magnoliopsida</taxon>
        <taxon>eudicotyledons</taxon>
        <taxon>Gunneridae</taxon>
        <taxon>Pentapetalae</taxon>
        <taxon>rosids</taxon>
        <taxon>malvids</taxon>
        <taxon>Myrtales</taxon>
        <taxon>Myrtaceae</taxon>
        <taxon>Myrtoideae</taxon>
        <taxon>Myrteae</taxon>
        <taxon>Australasian group</taxon>
        <taxon>Rhodamnia</taxon>
    </lineage>
</organism>
<evidence type="ECO:0000256" key="4">
    <source>
        <dbReference type="ARBA" id="ARBA00012297"/>
    </source>
</evidence>
<dbReference type="Proteomes" id="UP000827889">
    <property type="component" value="Chromosome 6"/>
</dbReference>
<feature type="region of interest" description="Disordered" evidence="14">
    <location>
        <begin position="1"/>
        <end position="26"/>
    </location>
</feature>
<evidence type="ECO:0000259" key="15">
    <source>
        <dbReference type="Pfam" id="PF00394"/>
    </source>
</evidence>
<dbReference type="Gene3D" id="2.60.40.420">
    <property type="entry name" value="Cupredoxins - blue copper proteins"/>
    <property type="match status" value="3"/>
</dbReference>
<keyword evidence="11" id="KW-0325">Glycoprotein</keyword>
<name>A0A8B8QGK8_9MYRT</name>
<dbReference type="GO" id="GO:0052716">
    <property type="term" value="F:hydroquinone:oxygen oxidoreductase activity"/>
    <property type="evidence" value="ECO:0007669"/>
    <property type="project" value="UniProtKB-EC"/>
</dbReference>
<dbReference type="PANTHER" id="PTHR11709:SF474">
    <property type="entry name" value="LACCASE"/>
    <property type="match status" value="1"/>
</dbReference>
<dbReference type="InterPro" id="IPR017761">
    <property type="entry name" value="Laccase"/>
</dbReference>
<comment type="similarity">
    <text evidence="3 13">Belongs to the multicopper oxidase family.</text>
</comment>
<dbReference type="InterPro" id="IPR001117">
    <property type="entry name" value="Cu-oxidase_2nd"/>
</dbReference>
<comment type="function">
    <text evidence="13">Lignin degradation and detoxification of lignin-derived products.</text>
</comment>
<dbReference type="RefSeq" id="XP_030546210.2">
    <property type="nucleotide sequence ID" value="XM_030690350.2"/>
</dbReference>
<evidence type="ECO:0000256" key="2">
    <source>
        <dbReference type="ARBA" id="ARBA00004271"/>
    </source>
</evidence>
<keyword evidence="5 13" id="KW-0052">Apoplast</keyword>
<feature type="domain" description="Plastocyanin-like" evidence="16">
    <location>
        <begin position="509"/>
        <end position="637"/>
    </location>
</feature>
<evidence type="ECO:0000256" key="7">
    <source>
        <dbReference type="ARBA" id="ARBA00022723"/>
    </source>
</evidence>
<keyword evidence="7 13" id="KW-0479">Metal-binding</keyword>
<dbReference type="InterPro" id="IPR033138">
    <property type="entry name" value="Cu_oxidase_CS"/>
</dbReference>
<evidence type="ECO:0000256" key="13">
    <source>
        <dbReference type="RuleBase" id="RU361119"/>
    </source>
</evidence>
<feature type="domain" description="Plastocyanin-like" evidence="17">
    <location>
        <begin position="117"/>
        <end position="227"/>
    </location>
</feature>
<evidence type="ECO:0000256" key="6">
    <source>
        <dbReference type="ARBA" id="ARBA00022525"/>
    </source>
</evidence>
<dbReference type="CDD" id="cd13875">
    <property type="entry name" value="CuRO_2_LCC_plant"/>
    <property type="match status" value="1"/>
</dbReference>
<evidence type="ECO:0000256" key="9">
    <source>
        <dbReference type="ARBA" id="ARBA00023002"/>
    </source>
</evidence>
<dbReference type="GO" id="GO:0048046">
    <property type="term" value="C:apoplast"/>
    <property type="evidence" value="ECO:0007669"/>
    <property type="project" value="UniProtKB-SubCell"/>
</dbReference>
<dbReference type="GO" id="GO:0005507">
    <property type="term" value="F:copper ion binding"/>
    <property type="evidence" value="ECO:0007669"/>
    <property type="project" value="InterPro"/>
</dbReference>
<keyword evidence="9 13" id="KW-0560">Oxidoreductase</keyword>
<gene>
    <name evidence="19" type="primary">LOC115752251</name>
</gene>
<sequence length="655" mass="72785">MQNGTVEMSLDLEKERSSNPSENERLHQKGRDWSCCIHKQFKLHPQVFSTFTPICLLCSAKREVRLSREKMGASFLQSCPLASFFLVAIFASCFFPEPAFVASEGVTRHYKFNVVLQNVTRLCHTRSMVTVNGKYPGPPVFAREGDQLLIEVVNRVPNNISIHWHGVRQLRSGWADGPAYVTQCPIQTGQSYVYNYTIVGQRGTLWWHAHISWLRSTLHGPLIILPKHNASYPFAKPHKEIPIIFGEWFNTDPEAIISQALQTGGGPNVSDAYTINGLPGPLYNCSAKDTYRLKVKPGKTYLLRLINAALNDELFFSIANHTLTVVEADAIYLKPFETETLLITPGQTTNVLLKTKPHYPKATFLMTARPYATGLGTFDNSTVAGMLQYERPLNEPHQSSSVKQLPLFKPTLPPLNDTAFATNFTNKLRSLATGQFPANVPQKINMRFFFTVGLGTNPCQSNQTCQGPNGTRFSAAVNNVSFALPTTALLQAHFTGRSNGVYRPDFPSYPKSIFNFTGTPPNNTNVGNGTKLVVLPFNTSVELIMQDTSILGAESHPLHLHGFNFFVVGQGFGNFDPNTDPTKFNLVDPVERNTVGVPSGGWVAIRFLADNPGVWFMHCHLEVHTSWGLKMAWLVLDGKLPNQKLLPPPADLPKC</sequence>
<comment type="cofactor">
    <cofactor evidence="13">
        <name>Cu cation</name>
        <dbReference type="ChEBI" id="CHEBI:23378"/>
    </cofactor>
    <text evidence="13">Binds 4 Cu cations per monomer.</text>
</comment>
<proteinExistence type="inferred from homology"/>
<dbReference type="PROSITE" id="PS00080">
    <property type="entry name" value="MULTICOPPER_OXIDASE2"/>
    <property type="match status" value="1"/>
</dbReference>
<dbReference type="Pfam" id="PF07732">
    <property type="entry name" value="Cu-oxidase_3"/>
    <property type="match status" value="1"/>
</dbReference>
<dbReference type="Pfam" id="PF00394">
    <property type="entry name" value="Cu-oxidase"/>
    <property type="match status" value="1"/>
</dbReference>
<dbReference type="PROSITE" id="PS00079">
    <property type="entry name" value="MULTICOPPER_OXIDASE1"/>
    <property type="match status" value="1"/>
</dbReference>
<keyword evidence="8 13" id="KW-0677">Repeat</keyword>
<evidence type="ECO:0000256" key="10">
    <source>
        <dbReference type="ARBA" id="ARBA00023008"/>
    </source>
</evidence>
<comment type="catalytic activity">
    <reaction evidence="1 13">
        <text>4 hydroquinone + O2 = 4 benzosemiquinone + 2 H2O</text>
        <dbReference type="Rhea" id="RHEA:11276"/>
        <dbReference type="ChEBI" id="CHEBI:15377"/>
        <dbReference type="ChEBI" id="CHEBI:15379"/>
        <dbReference type="ChEBI" id="CHEBI:17594"/>
        <dbReference type="ChEBI" id="CHEBI:17977"/>
        <dbReference type="EC" id="1.10.3.2"/>
    </reaction>
</comment>
<comment type="subcellular location">
    <subcellularLocation>
        <location evidence="2 13">Secreted</location>
        <location evidence="2 13">Extracellular space</location>
        <location evidence="2 13">Apoplast</location>
    </subcellularLocation>
</comment>
<reference evidence="19" key="1">
    <citation type="submission" date="2025-08" db="UniProtKB">
        <authorList>
            <consortium name="RefSeq"/>
        </authorList>
    </citation>
    <scope>IDENTIFICATION</scope>
    <source>
        <tissue evidence="19">Leaf</tissue>
    </source>
</reference>
<dbReference type="InterPro" id="IPR034288">
    <property type="entry name" value="CuRO_1_LCC"/>
</dbReference>
<accession>A0A8B8QGK8</accession>
<evidence type="ECO:0000256" key="8">
    <source>
        <dbReference type="ARBA" id="ARBA00022737"/>
    </source>
</evidence>
<dbReference type="Pfam" id="PF07731">
    <property type="entry name" value="Cu-oxidase_2"/>
    <property type="match status" value="1"/>
</dbReference>
<dbReference type="InterPro" id="IPR008972">
    <property type="entry name" value="Cupredoxin"/>
</dbReference>
<dbReference type="CDD" id="cd13897">
    <property type="entry name" value="CuRO_3_LCC_plant"/>
    <property type="match status" value="1"/>
</dbReference>
<dbReference type="InterPro" id="IPR045087">
    <property type="entry name" value="Cu-oxidase_fam"/>
</dbReference>
<evidence type="ECO:0000256" key="5">
    <source>
        <dbReference type="ARBA" id="ARBA00022523"/>
    </source>
</evidence>
<dbReference type="PANTHER" id="PTHR11709">
    <property type="entry name" value="MULTI-COPPER OXIDASE"/>
    <property type="match status" value="1"/>
</dbReference>
<keyword evidence="10 13" id="KW-0186">Copper</keyword>
<dbReference type="GO" id="GO:0046274">
    <property type="term" value="P:lignin catabolic process"/>
    <property type="evidence" value="ECO:0007669"/>
    <property type="project" value="UniProtKB-KW"/>
</dbReference>
<evidence type="ECO:0000256" key="1">
    <source>
        <dbReference type="ARBA" id="ARBA00000349"/>
    </source>
</evidence>
<dbReference type="SUPFAM" id="SSF49503">
    <property type="entry name" value="Cupredoxins"/>
    <property type="match status" value="3"/>
</dbReference>
<dbReference type="InterPro" id="IPR011707">
    <property type="entry name" value="Cu-oxidase-like_N"/>
</dbReference>
<keyword evidence="18" id="KW-1185">Reference proteome</keyword>
<dbReference type="InterPro" id="IPR034285">
    <property type="entry name" value="CuRO_2_LCC"/>
</dbReference>
<dbReference type="KEGG" id="rarg:115752251"/>
<keyword evidence="12 13" id="KW-0439">Lignin degradation</keyword>
<dbReference type="GeneID" id="115752251"/>
<dbReference type="AlphaFoldDB" id="A0A8B8QGK8"/>
<feature type="domain" description="Plastocyanin-like" evidence="15">
    <location>
        <begin position="240"/>
        <end position="390"/>
    </location>
</feature>
<evidence type="ECO:0000256" key="3">
    <source>
        <dbReference type="ARBA" id="ARBA00010609"/>
    </source>
</evidence>
<dbReference type="NCBIfam" id="TIGR03389">
    <property type="entry name" value="laccase"/>
    <property type="match status" value="1"/>
</dbReference>
<evidence type="ECO:0000256" key="11">
    <source>
        <dbReference type="ARBA" id="ARBA00023180"/>
    </source>
</evidence>
<feature type="compositionally biased region" description="Basic and acidic residues" evidence="14">
    <location>
        <begin position="11"/>
        <end position="26"/>
    </location>
</feature>
<evidence type="ECO:0000313" key="19">
    <source>
        <dbReference type="RefSeq" id="XP_030546210.2"/>
    </source>
</evidence>
<dbReference type="CDD" id="cd13849">
    <property type="entry name" value="CuRO_1_LCC_plant"/>
    <property type="match status" value="1"/>
</dbReference>
<evidence type="ECO:0000256" key="12">
    <source>
        <dbReference type="ARBA" id="ARBA00023185"/>
    </source>
</evidence>
<dbReference type="InterPro" id="IPR002355">
    <property type="entry name" value="Cu_oxidase_Cu_BS"/>
</dbReference>
<dbReference type="InterPro" id="IPR011706">
    <property type="entry name" value="Cu-oxidase_C"/>
</dbReference>